<keyword evidence="1" id="KW-1133">Transmembrane helix</keyword>
<organism evidence="2 3">
    <name type="scientific">Brassica campestris</name>
    <name type="common">Field mustard</name>
    <dbReference type="NCBI Taxonomy" id="3711"/>
    <lineage>
        <taxon>Eukaryota</taxon>
        <taxon>Viridiplantae</taxon>
        <taxon>Streptophyta</taxon>
        <taxon>Embryophyta</taxon>
        <taxon>Tracheophyta</taxon>
        <taxon>Spermatophyta</taxon>
        <taxon>Magnoliopsida</taxon>
        <taxon>eudicotyledons</taxon>
        <taxon>Gunneridae</taxon>
        <taxon>Pentapetalae</taxon>
        <taxon>rosids</taxon>
        <taxon>malvids</taxon>
        <taxon>Brassicales</taxon>
        <taxon>Brassicaceae</taxon>
        <taxon>Brassiceae</taxon>
        <taxon>Brassica</taxon>
    </lineage>
</organism>
<evidence type="ECO:0000313" key="2">
    <source>
        <dbReference type="EMBL" id="CAG7901495.1"/>
    </source>
</evidence>
<keyword evidence="1" id="KW-0812">Transmembrane</keyword>
<gene>
    <name evidence="2" type="ORF">BRAPAZ1V2_A07P11390.2</name>
</gene>
<name>A0A8D9M9A3_BRACM</name>
<dbReference type="AlphaFoldDB" id="A0A8D9M9A3"/>
<keyword evidence="1" id="KW-0472">Membrane</keyword>
<reference evidence="2 3" key="1">
    <citation type="submission" date="2021-07" db="EMBL/GenBank/DDBJ databases">
        <authorList>
            <consortium name="Genoscope - CEA"/>
            <person name="William W."/>
        </authorList>
    </citation>
    <scope>NUCLEOTIDE SEQUENCE [LARGE SCALE GENOMIC DNA]</scope>
</reference>
<sequence length="75" mass="8662">EIISRRHVPRRDVLVCEAPTYFHVLGCLWIYRLKFFHSSFLQALACVFGVFFTDVEVVTISGASSCVLYQMLDFL</sequence>
<feature type="non-terminal residue" evidence="2">
    <location>
        <position position="1"/>
    </location>
</feature>
<dbReference type="Gramene" id="A07p11390.2_BraZ1">
    <property type="protein sequence ID" value="A07p11390.2_BraZ1.CDS.1"/>
    <property type="gene ID" value="A07g11390.2_BraZ1"/>
</dbReference>
<evidence type="ECO:0000313" key="3">
    <source>
        <dbReference type="Proteomes" id="UP000694005"/>
    </source>
</evidence>
<accession>A0A8D9M9A3</accession>
<feature type="transmembrane region" description="Helical" evidence="1">
    <location>
        <begin position="12"/>
        <end position="33"/>
    </location>
</feature>
<dbReference type="Proteomes" id="UP000694005">
    <property type="component" value="Chromosome A07"/>
</dbReference>
<dbReference type="EMBL" id="LS974623">
    <property type="protein sequence ID" value="CAG7901495.1"/>
    <property type="molecule type" value="Genomic_DNA"/>
</dbReference>
<proteinExistence type="predicted"/>
<protein>
    <submittedName>
        <fullName evidence="2">Uncharacterized protein</fullName>
    </submittedName>
</protein>
<evidence type="ECO:0000256" key="1">
    <source>
        <dbReference type="SAM" id="Phobius"/>
    </source>
</evidence>
<feature type="transmembrane region" description="Helical" evidence="1">
    <location>
        <begin position="39"/>
        <end position="69"/>
    </location>
</feature>